<dbReference type="PANTHER" id="PTHR43162">
    <property type="match status" value="1"/>
</dbReference>
<dbReference type="NCBIfam" id="TIGR03649">
    <property type="entry name" value="ergot_EASG"/>
    <property type="match status" value="1"/>
</dbReference>
<evidence type="ECO:0000256" key="1">
    <source>
        <dbReference type="ARBA" id="ARBA00005107"/>
    </source>
</evidence>
<keyword evidence="3" id="KW-0017">Alkaloid metabolism</keyword>
<dbReference type="InterPro" id="IPR019901">
    <property type="entry name" value="Ergot_alkaloid_biosynthesis"/>
</dbReference>
<dbReference type="EMBL" id="ML978771">
    <property type="protein sequence ID" value="KAF2083567.1"/>
    <property type="molecule type" value="Genomic_DNA"/>
</dbReference>
<evidence type="ECO:0000313" key="6">
    <source>
        <dbReference type="Proteomes" id="UP000799776"/>
    </source>
</evidence>
<evidence type="ECO:0000256" key="2">
    <source>
        <dbReference type="ARBA" id="ARBA00005372"/>
    </source>
</evidence>
<evidence type="ECO:0000256" key="3">
    <source>
        <dbReference type="ARBA" id="ARBA00022589"/>
    </source>
</evidence>
<proteinExistence type="inferred from homology"/>
<dbReference type="InterPro" id="IPR051604">
    <property type="entry name" value="Ergot_Alk_Oxidoreductase"/>
</dbReference>
<organism evidence="5 6">
    <name type="scientific">Saccharata proteae CBS 121410</name>
    <dbReference type="NCBI Taxonomy" id="1314787"/>
    <lineage>
        <taxon>Eukaryota</taxon>
        <taxon>Fungi</taxon>
        <taxon>Dikarya</taxon>
        <taxon>Ascomycota</taxon>
        <taxon>Pezizomycotina</taxon>
        <taxon>Dothideomycetes</taxon>
        <taxon>Dothideomycetes incertae sedis</taxon>
        <taxon>Botryosphaeriales</taxon>
        <taxon>Saccharataceae</taxon>
        <taxon>Saccharata</taxon>
    </lineage>
</organism>
<dbReference type="Gene3D" id="3.40.50.720">
    <property type="entry name" value="NAD(P)-binding Rossmann-like Domain"/>
    <property type="match status" value="1"/>
</dbReference>
<comment type="caution">
    <text evidence="5">The sequence shown here is derived from an EMBL/GenBank/DDBJ whole genome shotgun (WGS) entry which is preliminary data.</text>
</comment>
<dbReference type="SUPFAM" id="SSF51735">
    <property type="entry name" value="NAD(P)-binding Rossmann-fold domains"/>
    <property type="match status" value="1"/>
</dbReference>
<evidence type="ECO:0000313" key="5">
    <source>
        <dbReference type="EMBL" id="KAF2083567.1"/>
    </source>
</evidence>
<protein>
    <submittedName>
        <fullName evidence="5">NAD(P)-binding protein</fullName>
    </submittedName>
</protein>
<dbReference type="AlphaFoldDB" id="A0A9P4LTB5"/>
<gene>
    <name evidence="5" type="ORF">K490DRAFT_51316</name>
</gene>
<dbReference type="PANTHER" id="PTHR43162:SF1">
    <property type="entry name" value="PRESTALK A DIFFERENTIATION PROTEIN A"/>
    <property type="match status" value="1"/>
</dbReference>
<dbReference type="GO" id="GO:0016491">
    <property type="term" value="F:oxidoreductase activity"/>
    <property type="evidence" value="ECO:0007669"/>
    <property type="project" value="UniProtKB-KW"/>
</dbReference>
<dbReference type="Proteomes" id="UP000799776">
    <property type="component" value="Unassembled WGS sequence"/>
</dbReference>
<comment type="pathway">
    <text evidence="1">Alkaloid biosynthesis; ergot alkaloid biosynthesis.</text>
</comment>
<evidence type="ECO:0000256" key="4">
    <source>
        <dbReference type="ARBA" id="ARBA00023002"/>
    </source>
</evidence>
<comment type="similarity">
    <text evidence="2">Belongs to the fgaFS/easG family.</text>
</comment>
<sequence>MTILLTGGTGKTSTAIASLLRETNDPYILASRKPAASTSTNRTTRFDWLDRSTWLNPFTDSASPISAIYLVAPETSDPATPMNALVDFARNEHGVKRFVLMAGSSAKPGNESHHVGRVWQHLKDVRESGGGEVGYVVLRPSWFMENLVGPGHRDTITHMSAIYTACGEGKIPFVSVVDIARVAVNALRGKAGAEADYRILGPELLTYDEVAETVGRVLGKEVRHVKLGDEEREKGLVGNGVNEGMAKFLVWLEASARRGEEELGGNDVESVTGKRPGSLEEFARASKGMWAV</sequence>
<dbReference type="OrthoDB" id="419598at2759"/>
<dbReference type="Gene3D" id="3.90.25.10">
    <property type="entry name" value="UDP-galactose 4-epimerase, domain 1"/>
    <property type="match status" value="1"/>
</dbReference>
<keyword evidence="4" id="KW-0560">Oxidoreductase</keyword>
<accession>A0A9P4LTB5</accession>
<keyword evidence="6" id="KW-1185">Reference proteome</keyword>
<name>A0A9P4LTB5_9PEZI</name>
<dbReference type="GO" id="GO:0009820">
    <property type="term" value="P:alkaloid metabolic process"/>
    <property type="evidence" value="ECO:0007669"/>
    <property type="project" value="UniProtKB-KW"/>
</dbReference>
<dbReference type="InterPro" id="IPR036291">
    <property type="entry name" value="NAD(P)-bd_dom_sf"/>
</dbReference>
<reference evidence="5" key="1">
    <citation type="journal article" date="2020" name="Stud. Mycol.">
        <title>101 Dothideomycetes genomes: a test case for predicting lifestyles and emergence of pathogens.</title>
        <authorList>
            <person name="Haridas S."/>
            <person name="Albert R."/>
            <person name="Binder M."/>
            <person name="Bloem J."/>
            <person name="Labutti K."/>
            <person name="Salamov A."/>
            <person name="Andreopoulos B."/>
            <person name="Baker S."/>
            <person name="Barry K."/>
            <person name="Bills G."/>
            <person name="Bluhm B."/>
            <person name="Cannon C."/>
            <person name="Castanera R."/>
            <person name="Culley D."/>
            <person name="Daum C."/>
            <person name="Ezra D."/>
            <person name="Gonzalez J."/>
            <person name="Henrissat B."/>
            <person name="Kuo A."/>
            <person name="Liang C."/>
            <person name="Lipzen A."/>
            <person name="Lutzoni F."/>
            <person name="Magnuson J."/>
            <person name="Mondo S."/>
            <person name="Nolan M."/>
            <person name="Ohm R."/>
            <person name="Pangilinan J."/>
            <person name="Park H.-J."/>
            <person name="Ramirez L."/>
            <person name="Alfaro M."/>
            <person name="Sun H."/>
            <person name="Tritt A."/>
            <person name="Yoshinaga Y."/>
            <person name="Zwiers L.-H."/>
            <person name="Turgeon B."/>
            <person name="Goodwin S."/>
            <person name="Spatafora J."/>
            <person name="Crous P."/>
            <person name="Grigoriev I."/>
        </authorList>
    </citation>
    <scope>NUCLEOTIDE SEQUENCE</scope>
    <source>
        <strain evidence="5">CBS 121410</strain>
    </source>
</reference>